<name>A0A7J8SFN0_GOSDV</name>
<dbReference type="AlphaFoldDB" id="A0A7J8SFN0"/>
<organism evidence="1 2">
    <name type="scientific">Gossypium davidsonii</name>
    <name type="common">Davidson's cotton</name>
    <name type="synonym">Gossypium klotzschianum subsp. davidsonii</name>
    <dbReference type="NCBI Taxonomy" id="34287"/>
    <lineage>
        <taxon>Eukaryota</taxon>
        <taxon>Viridiplantae</taxon>
        <taxon>Streptophyta</taxon>
        <taxon>Embryophyta</taxon>
        <taxon>Tracheophyta</taxon>
        <taxon>Spermatophyta</taxon>
        <taxon>Magnoliopsida</taxon>
        <taxon>eudicotyledons</taxon>
        <taxon>Gunneridae</taxon>
        <taxon>Pentapetalae</taxon>
        <taxon>rosids</taxon>
        <taxon>malvids</taxon>
        <taxon>Malvales</taxon>
        <taxon>Malvaceae</taxon>
        <taxon>Malvoideae</taxon>
        <taxon>Gossypium</taxon>
    </lineage>
</organism>
<accession>A0A7J8SFN0</accession>
<reference evidence="1 2" key="1">
    <citation type="journal article" date="2019" name="Genome Biol. Evol.">
        <title>Insights into the evolution of the New World diploid cottons (Gossypium, subgenus Houzingenia) based on genome sequencing.</title>
        <authorList>
            <person name="Grover C.E."/>
            <person name="Arick M.A. 2nd"/>
            <person name="Thrash A."/>
            <person name="Conover J.L."/>
            <person name="Sanders W.S."/>
            <person name="Peterson D.G."/>
            <person name="Frelichowski J.E."/>
            <person name="Scheffler J.A."/>
            <person name="Scheffler B.E."/>
            <person name="Wendel J.F."/>
        </authorList>
    </citation>
    <scope>NUCLEOTIDE SEQUENCE [LARGE SCALE GENOMIC DNA]</scope>
    <source>
        <strain evidence="1">27</strain>
        <tissue evidence="1">Leaf</tissue>
    </source>
</reference>
<gene>
    <name evidence="1" type="ORF">Godav_010013</name>
</gene>
<keyword evidence="2" id="KW-1185">Reference proteome</keyword>
<dbReference type="Proteomes" id="UP000593561">
    <property type="component" value="Unassembled WGS sequence"/>
</dbReference>
<protein>
    <submittedName>
        <fullName evidence="1">Uncharacterized protein</fullName>
    </submittedName>
</protein>
<comment type="caution">
    <text evidence="1">The sequence shown here is derived from an EMBL/GenBank/DDBJ whole genome shotgun (WGS) entry which is preliminary data.</text>
</comment>
<dbReference type="EMBL" id="JABFAC010000009">
    <property type="protein sequence ID" value="MBA0624715.1"/>
    <property type="molecule type" value="Genomic_DNA"/>
</dbReference>
<evidence type="ECO:0000313" key="1">
    <source>
        <dbReference type="EMBL" id="MBA0624715.1"/>
    </source>
</evidence>
<proteinExistence type="predicted"/>
<sequence length="168" mass="19303">MKTGMENLRISKEVDDVIQIEGVSTDAKDLYDLCLVGCFVTTSVVHFPGKEDPMLVSLVYFFFGVQVHDLPPRLFSKAVARQLENFAGLFKEYNTKQVSGGYTSYLQMRVRIDIRTPLKCRKKIQSSYGNSMDSFYHIRLTREVNKSDMEWDLSLWEVGRRATVVESV</sequence>
<evidence type="ECO:0000313" key="2">
    <source>
        <dbReference type="Proteomes" id="UP000593561"/>
    </source>
</evidence>